<protein>
    <submittedName>
        <fullName evidence="2">Transglutaminase</fullName>
    </submittedName>
</protein>
<dbReference type="InterPro" id="IPR002931">
    <property type="entry name" value="Transglutaminase-like"/>
</dbReference>
<dbReference type="EMBL" id="BMZF01000001">
    <property type="protein sequence ID" value="GHA45471.1"/>
    <property type="molecule type" value="Genomic_DNA"/>
</dbReference>
<evidence type="ECO:0000259" key="1">
    <source>
        <dbReference type="SMART" id="SM00460"/>
    </source>
</evidence>
<organism evidence="2 3">
    <name type="scientific">Paramylibacter ulvae</name>
    <dbReference type="NCBI Taxonomy" id="1651968"/>
    <lineage>
        <taxon>Bacteria</taxon>
        <taxon>Pseudomonadati</taxon>
        <taxon>Pseudomonadota</taxon>
        <taxon>Alphaproteobacteria</taxon>
        <taxon>Rhodobacterales</taxon>
        <taxon>Paracoccaceae</taxon>
        <taxon>Paramylibacter</taxon>
    </lineage>
</organism>
<dbReference type="SUPFAM" id="SSF54001">
    <property type="entry name" value="Cysteine proteinases"/>
    <property type="match status" value="1"/>
</dbReference>
<accession>A0ABQ3CXM5</accession>
<dbReference type="Gene3D" id="3.10.620.30">
    <property type="match status" value="1"/>
</dbReference>
<dbReference type="PANTHER" id="PTHR33490:SF6">
    <property type="entry name" value="SLL1049 PROTEIN"/>
    <property type="match status" value="1"/>
</dbReference>
<sequence>MKLHINHITQYAYDQPVDYALQKIRLRPYDSVSQDVSDWKLIIDGGKLEASYVDHYGNCVDLISTDIGAQNLTITATGNVITSDESGVFGKIYGRAPLWHFLQMTSLTQANDTILDMSEVIKKRGDVLMGLHDLSNTVLEKTPYKVGETGIETTAADALKIGHGVCQDHAHIFISAARAAGIPARYVSGYLKINDQVDQDASHAWAEAHIPSIGWVGFDVSNGVSPDEKYVRLAIGRDARDAAPISGMRLGNADETMIVSLQVQQ</sequence>
<dbReference type="Proteomes" id="UP000634455">
    <property type="component" value="Unassembled WGS sequence"/>
</dbReference>
<name>A0ABQ3CXM5_9RHOB</name>
<gene>
    <name evidence="2" type="ORF">GCM10008927_08050</name>
</gene>
<evidence type="ECO:0000313" key="3">
    <source>
        <dbReference type="Proteomes" id="UP000634455"/>
    </source>
</evidence>
<comment type="caution">
    <text evidence="2">The sequence shown here is derived from an EMBL/GenBank/DDBJ whole genome shotgun (WGS) entry which is preliminary data.</text>
</comment>
<feature type="domain" description="Transglutaminase-like" evidence="1">
    <location>
        <begin position="158"/>
        <end position="222"/>
    </location>
</feature>
<dbReference type="InterPro" id="IPR013589">
    <property type="entry name" value="Bac_transglu_N"/>
</dbReference>
<dbReference type="SMART" id="SM00460">
    <property type="entry name" value="TGc"/>
    <property type="match status" value="1"/>
</dbReference>
<proteinExistence type="predicted"/>
<dbReference type="RefSeq" id="WP_189639254.1">
    <property type="nucleotide sequence ID" value="NZ_BMZF01000001.1"/>
</dbReference>
<keyword evidence="3" id="KW-1185">Reference proteome</keyword>
<dbReference type="PANTHER" id="PTHR33490">
    <property type="entry name" value="BLR5614 PROTEIN-RELATED"/>
    <property type="match status" value="1"/>
</dbReference>
<dbReference type="InterPro" id="IPR038765">
    <property type="entry name" value="Papain-like_cys_pep_sf"/>
</dbReference>
<evidence type="ECO:0000313" key="2">
    <source>
        <dbReference type="EMBL" id="GHA45471.1"/>
    </source>
</evidence>
<dbReference type="Pfam" id="PF08379">
    <property type="entry name" value="Bact_transglu_N"/>
    <property type="match status" value="1"/>
</dbReference>
<dbReference type="Pfam" id="PF01841">
    <property type="entry name" value="Transglut_core"/>
    <property type="match status" value="1"/>
</dbReference>
<reference evidence="3" key="1">
    <citation type="journal article" date="2019" name="Int. J. Syst. Evol. Microbiol.">
        <title>The Global Catalogue of Microorganisms (GCM) 10K type strain sequencing project: providing services to taxonomists for standard genome sequencing and annotation.</title>
        <authorList>
            <consortium name="The Broad Institute Genomics Platform"/>
            <consortium name="The Broad Institute Genome Sequencing Center for Infectious Disease"/>
            <person name="Wu L."/>
            <person name="Ma J."/>
        </authorList>
    </citation>
    <scope>NUCLEOTIDE SEQUENCE [LARGE SCALE GENOMIC DNA]</scope>
    <source>
        <strain evidence="3">KCTC 32465</strain>
    </source>
</reference>